<comment type="subcellular location">
    <subcellularLocation>
        <location evidence="1">Mitochondrion matrix</location>
    </subcellularLocation>
</comment>
<dbReference type="InterPro" id="IPR044140">
    <property type="entry name" value="ProRS_anticodon_short"/>
</dbReference>
<keyword evidence="5" id="KW-0067">ATP-binding</keyword>
<evidence type="ECO:0000256" key="12">
    <source>
        <dbReference type="ARBA" id="ARBA00058798"/>
    </source>
</evidence>
<dbReference type="PANTHER" id="PTHR42753">
    <property type="entry name" value="MITOCHONDRIAL RIBOSOME PROTEIN L39/PROLYL-TRNA LIGASE FAMILY MEMBER"/>
    <property type="match status" value="1"/>
</dbReference>
<evidence type="ECO:0000256" key="13">
    <source>
        <dbReference type="ARBA" id="ARBA00071545"/>
    </source>
</evidence>
<dbReference type="Pfam" id="PF00587">
    <property type="entry name" value="tRNA-synt_2b"/>
    <property type="match status" value="1"/>
</dbReference>
<comment type="catalytic activity">
    <reaction evidence="11">
        <text>tRNA(Pro) + L-proline + ATP = L-prolyl-tRNA(Pro) + AMP + diphosphate</text>
        <dbReference type="Rhea" id="RHEA:14305"/>
        <dbReference type="Rhea" id="RHEA-COMP:9700"/>
        <dbReference type="Rhea" id="RHEA-COMP:9702"/>
        <dbReference type="ChEBI" id="CHEBI:30616"/>
        <dbReference type="ChEBI" id="CHEBI:33019"/>
        <dbReference type="ChEBI" id="CHEBI:60039"/>
        <dbReference type="ChEBI" id="CHEBI:78442"/>
        <dbReference type="ChEBI" id="CHEBI:78532"/>
        <dbReference type="ChEBI" id="CHEBI:456215"/>
        <dbReference type="EC" id="6.1.1.15"/>
    </reaction>
</comment>
<dbReference type="PROSITE" id="PS50862">
    <property type="entry name" value="AA_TRNA_LIGASE_II"/>
    <property type="match status" value="1"/>
</dbReference>
<dbReference type="OMA" id="NCDYAAN"/>
<dbReference type="SUPFAM" id="SSF52954">
    <property type="entry name" value="Class II aaRS ABD-related"/>
    <property type="match status" value="1"/>
</dbReference>
<reference evidence="15" key="1">
    <citation type="submission" date="2025-08" db="UniProtKB">
        <authorList>
            <consortium name="Ensembl"/>
        </authorList>
    </citation>
    <scope>IDENTIFICATION</scope>
</reference>
<proteinExistence type="predicted"/>
<dbReference type="InterPro" id="IPR036621">
    <property type="entry name" value="Anticodon-bd_dom_sf"/>
</dbReference>
<dbReference type="Pfam" id="PF03129">
    <property type="entry name" value="HGTP_anticodon"/>
    <property type="match status" value="1"/>
</dbReference>
<dbReference type="PANTHER" id="PTHR42753:SF10">
    <property type="entry name" value="PROLINE--TRNA LIGASE, MITOCHONDRIAL-RELATED"/>
    <property type="match status" value="1"/>
</dbReference>
<dbReference type="InterPro" id="IPR002314">
    <property type="entry name" value="aa-tRNA-synt_IIb"/>
</dbReference>
<dbReference type="GeneTree" id="ENSGT00390000010922"/>
<evidence type="ECO:0000313" key="15">
    <source>
        <dbReference type="Ensembl" id="ENSPMAP00000010053.1"/>
    </source>
</evidence>
<dbReference type="InterPro" id="IPR002316">
    <property type="entry name" value="Pro-tRNA-ligase_IIa"/>
</dbReference>
<dbReference type="InterPro" id="IPR004154">
    <property type="entry name" value="Anticodon-bd"/>
</dbReference>
<evidence type="ECO:0000256" key="1">
    <source>
        <dbReference type="ARBA" id="ARBA00004305"/>
    </source>
</evidence>
<dbReference type="HOGENOM" id="CLU_016739_4_1_1"/>
<evidence type="ECO:0000256" key="3">
    <source>
        <dbReference type="ARBA" id="ARBA00022598"/>
    </source>
</evidence>
<keyword evidence="3" id="KW-0436">Ligase</keyword>
<reference evidence="15" key="2">
    <citation type="submission" date="2025-09" db="UniProtKB">
        <authorList>
            <consortium name="Ensembl"/>
        </authorList>
    </citation>
    <scope>IDENTIFICATION</scope>
</reference>
<evidence type="ECO:0000256" key="10">
    <source>
        <dbReference type="ARBA" id="ARBA00029731"/>
    </source>
</evidence>
<keyword evidence="6" id="KW-0648">Protein biosynthesis</keyword>
<dbReference type="CDD" id="cd00861">
    <property type="entry name" value="ProRS_anticodon_short"/>
    <property type="match status" value="1"/>
</dbReference>
<evidence type="ECO:0000256" key="7">
    <source>
        <dbReference type="ARBA" id="ARBA00022946"/>
    </source>
</evidence>
<evidence type="ECO:0000256" key="8">
    <source>
        <dbReference type="ARBA" id="ARBA00023128"/>
    </source>
</evidence>
<dbReference type="Gene3D" id="3.40.50.800">
    <property type="entry name" value="Anticodon-binding domain"/>
    <property type="match status" value="1"/>
</dbReference>
<dbReference type="GO" id="GO:0006433">
    <property type="term" value="P:prolyl-tRNA aminoacylation"/>
    <property type="evidence" value="ECO:0007669"/>
    <property type="project" value="InterPro"/>
</dbReference>
<evidence type="ECO:0000256" key="5">
    <source>
        <dbReference type="ARBA" id="ARBA00022840"/>
    </source>
</evidence>
<dbReference type="GO" id="GO:0005759">
    <property type="term" value="C:mitochondrial matrix"/>
    <property type="evidence" value="ECO:0007669"/>
    <property type="project" value="UniProtKB-SubCell"/>
</dbReference>
<dbReference type="FunFam" id="3.30.930.10:FF:000042">
    <property type="entry name" value="probable proline--tRNA ligase, mitochondrial"/>
    <property type="match status" value="1"/>
</dbReference>
<keyword evidence="7" id="KW-0809">Transit peptide</keyword>
<dbReference type="EC" id="6.1.1.15" evidence="2"/>
<dbReference type="InterPro" id="IPR033730">
    <property type="entry name" value="ProRS_core_prok"/>
</dbReference>
<dbReference type="Gene3D" id="3.30.930.10">
    <property type="entry name" value="Bira Bifunctional Protein, Domain 2"/>
    <property type="match status" value="1"/>
</dbReference>
<dbReference type="PRINTS" id="PR01046">
    <property type="entry name" value="TRNASYNTHPRO"/>
</dbReference>
<evidence type="ECO:0000256" key="11">
    <source>
        <dbReference type="ARBA" id="ARBA00047671"/>
    </source>
</evidence>
<dbReference type="STRING" id="7757.ENSPMAP00000010053"/>
<feature type="domain" description="Aminoacyl-transfer RNA synthetases class-II family profile" evidence="14">
    <location>
        <begin position="58"/>
        <end position="319"/>
    </location>
</feature>
<comment type="function">
    <text evidence="12">Mitochondrial aminoacyl-tRNA synthetase that catalyzes the specific attachment of the proline amino acid (aa) to the homologous transfer RNA (tRNA), further participating in protein synthesis. The reaction occurs in a two steps: proline is first activated by ATP to form Pro-AMP and then transferred to the acceptor end of tRNA(Pro).</text>
</comment>
<dbReference type="InterPro" id="IPR050062">
    <property type="entry name" value="Pro-tRNA_synthetase"/>
</dbReference>
<dbReference type="SUPFAM" id="SSF55681">
    <property type="entry name" value="Class II aaRS and biotin synthetases"/>
    <property type="match status" value="1"/>
</dbReference>
<dbReference type="InterPro" id="IPR045864">
    <property type="entry name" value="aa-tRNA-synth_II/BPL/LPL"/>
</dbReference>
<dbReference type="GO" id="GO:0004827">
    <property type="term" value="F:proline-tRNA ligase activity"/>
    <property type="evidence" value="ECO:0007669"/>
    <property type="project" value="UniProtKB-EC"/>
</dbReference>
<dbReference type="FunFam" id="3.40.50.800:FF:000020">
    <property type="entry name" value="Probable proline--tRNA ligase, mitochondrial"/>
    <property type="match status" value="1"/>
</dbReference>
<sequence>QGHSDGKQPCKSQRLMVQTGLIQPAAPGCYHLLPRAVRAVEKLVSLIDQEMVSINGHKISMPCLTMAEAWRASGRWDLMGSELFRLRDRTGADLCLGPTHEEAVTRLLAAQGVASYRQLPLRLYQVTQKFRDEPRPCHGLLRGREFLMKDLYTFDVSERAARQTYGEVFASYRRVFARLGLPITTVEASTGAIGGKASHEFHLMADVGEDQLLSCCRCGFSINEEMMEAYMCRCPKCSGRMVASKGIEVGHTFYLGTRYSEVFGAKFCDDDNKSVTMEMGCYGLGITRILAAAVEVLSTADSVRWPGPVAPYQVCILTPKWGSKEEVAGIRMAEDLYDTLDELFPRLRRDMLLDDRGQLTLGKRLKEADKMGLPYVVVVGKRTLEAGGEFEVLRTRDGETMFLTKDGIVDLLKNVDVC</sequence>
<protein>
    <recommendedName>
        <fullName evidence="13">Probable proline--tRNA ligase, mitochondrial</fullName>
        <ecNumber evidence="2">6.1.1.15</ecNumber>
    </recommendedName>
    <alternativeName>
        <fullName evidence="10">Prolyl-tRNA synthetase</fullName>
    </alternativeName>
</protein>
<keyword evidence="8" id="KW-0496">Mitochondrion</keyword>
<evidence type="ECO:0000256" key="6">
    <source>
        <dbReference type="ARBA" id="ARBA00022917"/>
    </source>
</evidence>
<evidence type="ECO:0000259" key="14">
    <source>
        <dbReference type="PROSITE" id="PS50862"/>
    </source>
</evidence>
<dbReference type="InterPro" id="IPR006195">
    <property type="entry name" value="aa-tRNA-synth_II"/>
</dbReference>
<dbReference type="CDD" id="cd00779">
    <property type="entry name" value="ProRS_core_prok"/>
    <property type="match status" value="1"/>
</dbReference>
<evidence type="ECO:0000256" key="4">
    <source>
        <dbReference type="ARBA" id="ARBA00022741"/>
    </source>
</evidence>
<organism evidence="15">
    <name type="scientific">Petromyzon marinus</name>
    <name type="common">Sea lamprey</name>
    <dbReference type="NCBI Taxonomy" id="7757"/>
    <lineage>
        <taxon>Eukaryota</taxon>
        <taxon>Metazoa</taxon>
        <taxon>Chordata</taxon>
        <taxon>Craniata</taxon>
        <taxon>Vertebrata</taxon>
        <taxon>Cyclostomata</taxon>
        <taxon>Hyperoartia</taxon>
        <taxon>Petromyzontiformes</taxon>
        <taxon>Petromyzontidae</taxon>
        <taxon>Petromyzon</taxon>
    </lineage>
</organism>
<name>S4RXW2_PETMA</name>
<dbReference type="Ensembl" id="ENSPMAT00000010097.1">
    <property type="protein sequence ID" value="ENSPMAP00000010053.1"/>
    <property type="gene ID" value="ENSPMAG00000009138.1"/>
</dbReference>
<dbReference type="AlphaFoldDB" id="S4RXW2"/>
<accession>S4RXW2</accession>
<keyword evidence="9" id="KW-0030">Aminoacyl-tRNA synthetase</keyword>
<keyword evidence="4" id="KW-0547">Nucleotide-binding</keyword>
<evidence type="ECO:0000256" key="9">
    <source>
        <dbReference type="ARBA" id="ARBA00023146"/>
    </source>
</evidence>
<evidence type="ECO:0000256" key="2">
    <source>
        <dbReference type="ARBA" id="ARBA00012831"/>
    </source>
</evidence>
<dbReference type="GO" id="GO:0005524">
    <property type="term" value="F:ATP binding"/>
    <property type="evidence" value="ECO:0007669"/>
    <property type="project" value="UniProtKB-KW"/>
</dbReference>